<reference evidence="12 13" key="1">
    <citation type="submission" date="2019-08" db="EMBL/GenBank/DDBJ databases">
        <title>Whole genome of Aphis craccivora.</title>
        <authorList>
            <person name="Voronova N.V."/>
            <person name="Shulinski R.S."/>
            <person name="Bandarenka Y.V."/>
            <person name="Zhorov D.G."/>
            <person name="Warner D."/>
        </authorList>
    </citation>
    <scope>NUCLEOTIDE SEQUENCE [LARGE SCALE GENOMIC DNA]</scope>
    <source>
        <strain evidence="12">180601</strain>
        <tissue evidence="12">Whole Body</tissue>
    </source>
</reference>
<dbReference type="AlphaFoldDB" id="A0A6G0YB36"/>
<dbReference type="OrthoDB" id="273089at2759"/>
<dbReference type="PROSITE" id="PS51292">
    <property type="entry name" value="ZF_RING_CH"/>
    <property type="match status" value="1"/>
</dbReference>
<evidence type="ECO:0000256" key="8">
    <source>
        <dbReference type="ARBA" id="ARBA00022989"/>
    </source>
</evidence>
<dbReference type="GO" id="GO:0004842">
    <property type="term" value="F:ubiquitin-protein transferase activity"/>
    <property type="evidence" value="ECO:0007669"/>
    <property type="project" value="TreeGrafter"/>
</dbReference>
<sequence>NMSEAIEHILFPDTLTIENQDLYSSARKNELGSLINKNVLSETSENKIRTDMLVSTSSRFQNSEIPSAPSLCRICLQSDLDESNKCISPCFCRGSISKVHKTCLEKWLLQASSTVCEICTFVYKTKRITKYSLLGSIKAWVFSSENKEEVKELFYDGCVLVIILPFISLFSYVGFSITEHIFNTDVQVKKNETVKF</sequence>
<dbReference type="SUPFAM" id="SSF57850">
    <property type="entry name" value="RING/U-box"/>
    <property type="match status" value="1"/>
</dbReference>
<evidence type="ECO:0000256" key="3">
    <source>
        <dbReference type="ARBA" id="ARBA00022692"/>
    </source>
</evidence>
<evidence type="ECO:0000259" key="11">
    <source>
        <dbReference type="PROSITE" id="PS51292"/>
    </source>
</evidence>
<evidence type="ECO:0000256" key="6">
    <source>
        <dbReference type="ARBA" id="ARBA00022786"/>
    </source>
</evidence>
<keyword evidence="9 10" id="KW-0472">Membrane</keyword>
<keyword evidence="4" id="KW-0479">Metal-binding</keyword>
<comment type="caution">
    <text evidence="12">The sequence shown here is derived from an EMBL/GenBank/DDBJ whole genome shotgun (WGS) entry which is preliminary data.</text>
</comment>
<accession>A0A6G0YB36</accession>
<dbReference type="PANTHER" id="PTHR46065">
    <property type="entry name" value="E3 UBIQUITIN-PROTEIN LIGASE MARCH 2/3 FAMILY MEMBER"/>
    <property type="match status" value="1"/>
</dbReference>
<keyword evidence="7" id="KW-0862">Zinc</keyword>
<dbReference type="Gene3D" id="3.30.40.10">
    <property type="entry name" value="Zinc/RING finger domain, C3HC4 (zinc finger)"/>
    <property type="match status" value="1"/>
</dbReference>
<keyword evidence="5" id="KW-0863">Zinc-finger</keyword>
<dbReference type="EMBL" id="VUJU01005105">
    <property type="protein sequence ID" value="KAF0752278.1"/>
    <property type="molecule type" value="Genomic_DNA"/>
</dbReference>
<dbReference type="PANTHER" id="PTHR46065:SF3">
    <property type="entry name" value="FI20425P1"/>
    <property type="match status" value="1"/>
</dbReference>
<keyword evidence="13" id="KW-1185">Reference proteome</keyword>
<dbReference type="Pfam" id="PF12906">
    <property type="entry name" value="RINGv"/>
    <property type="match status" value="1"/>
</dbReference>
<dbReference type="InterPro" id="IPR011016">
    <property type="entry name" value="Znf_RING-CH"/>
</dbReference>
<dbReference type="GO" id="GO:0008270">
    <property type="term" value="F:zinc ion binding"/>
    <property type="evidence" value="ECO:0007669"/>
    <property type="project" value="UniProtKB-KW"/>
</dbReference>
<feature type="non-terminal residue" evidence="12">
    <location>
        <position position="1"/>
    </location>
</feature>
<name>A0A6G0YB36_APHCR</name>
<feature type="transmembrane region" description="Helical" evidence="10">
    <location>
        <begin position="153"/>
        <end position="175"/>
    </location>
</feature>
<keyword evidence="2" id="KW-0808">Transferase</keyword>
<evidence type="ECO:0000256" key="5">
    <source>
        <dbReference type="ARBA" id="ARBA00022771"/>
    </source>
</evidence>
<evidence type="ECO:0000256" key="2">
    <source>
        <dbReference type="ARBA" id="ARBA00022679"/>
    </source>
</evidence>
<comment type="subcellular location">
    <subcellularLocation>
        <location evidence="1">Membrane</location>
        <topology evidence="1">Multi-pass membrane protein</topology>
    </subcellularLocation>
</comment>
<evidence type="ECO:0000256" key="4">
    <source>
        <dbReference type="ARBA" id="ARBA00022723"/>
    </source>
</evidence>
<dbReference type="InterPro" id="IPR013083">
    <property type="entry name" value="Znf_RING/FYVE/PHD"/>
</dbReference>
<protein>
    <submittedName>
        <fullName evidence="12">E3 ubiquitin-protein ligase MARCH2-like</fullName>
    </submittedName>
</protein>
<dbReference type="GO" id="GO:0016567">
    <property type="term" value="P:protein ubiquitination"/>
    <property type="evidence" value="ECO:0007669"/>
    <property type="project" value="TreeGrafter"/>
</dbReference>
<dbReference type="SMART" id="SM00744">
    <property type="entry name" value="RINGv"/>
    <property type="match status" value="1"/>
</dbReference>
<organism evidence="12 13">
    <name type="scientific">Aphis craccivora</name>
    <name type="common">Cowpea aphid</name>
    <dbReference type="NCBI Taxonomy" id="307492"/>
    <lineage>
        <taxon>Eukaryota</taxon>
        <taxon>Metazoa</taxon>
        <taxon>Ecdysozoa</taxon>
        <taxon>Arthropoda</taxon>
        <taxon>Hexapoda</taxon>
        <taxon>Insecta</taxon>
        <taxon>Pterygota</taxon>
        <taxon>Neoptera</taxon>
        <taxon>Paraneoptera</taxon>
        <taxon>Hemiptera</taxon>
        <taxon>Sternorrhyncha</taxon>
        <taxon>Aphidomorpha</taxon>
        <taxon>Aphidoidea</taxon>
        <taxon>Aphididae</taxon>
        <taxon>Aphidini</taxon>
        <taxon>Aphis</taxon>
        <taxon>Aphis</taxon>
    </lineage>
</organism>
<keyword evidence="6" id="KW-0833">Ubl conjugation pathway</keyword>
<keyword evidence="8 10" id="KW-1133">Transmembrane helix</keyword>
<evidence type="ECO:0000256" key="1">
    <source>
        <dbReference type="ARBA" id="ARBA00004141"/>
    </source>
</evidence>
<evidence type="ECO:0000256" key="7">
    <source>
        <dbReference type="ARBA" id="ARBA00022833"/>
    </source>
</evidence>
<evidence type="ECO:0000256" key="10">
    <source>
        <dbReference type="SAM" id="Phobius"/>
    </source>
</evidence>
<dbReference type="Proteomes" id="UP000478052">
    <property type="component" value="Unassembled WGS sequence"/>
</dbReference>
<gene>
    <name evidence="12" type="ORF">FWK35_00026249</name>
</gene>
<evidence type="ECO:0000256" key="9">
    <source>
        <dbReference type="ARBA" id="ARBA00023136"/>
    </source>
</evidence>
<keyword evidence="3 10" id="KW-0812">Transmembrane</keyword>
<dbReference type="GO" id="GO:0016020">
    <property type="term" value="C:membrane"/>
    <property type="evidence" value="ECO:0007669"/>
    <property type="project" value="UniProtKB-SubCell"/>
</dbReference>
<proteinExistence type="predicted"/>
<evidence type="ECO:0000313" key="13">
    <source>
        <dbReference type="Proteomes" id="UP000478052"/>
    </source>
</evidence>
<evidence type="ECO:0000313" key="12">
    <source>
        <dbReference type="EMBL" id="KAF0752278.1"/>
    </source>
</evidence>
<feature type="domain" description="RING-CH-type" evidence="11">
    <location>
        <begin position="64"/>
        <end position="126"/>
    </location>
</feature>